<dbReference type="SUPFAM" id="SSF53474">
    <property type="entry name" value="alpha/beta-Hydrolases"/>
    <property type="match status" value="1"/>
</dbReference>
<sequence length="488" mass="51979">MDDTYLAHALQQSGIEFAYTSKEGLEFCARNLQKACAGSKLLSVEQLVWGLYLLARRHDQESIKDAIPGVALTDVNKVRTILKECKWTAAAYQDTAEQVLQMTQVSEQDLVVFQSQSNLNRPAYFLAVDRSAAELTLVIRGTKNKKDILTDLAAASEEVAGGHAHTGMLIAACWFVDNEIERLSCLLKDLPTYNLKILGHSLGAGTAAVLTFLIHTHLSHLIPTERVSCIGIATPACLSYELAQATTMSYITTVVLEDDIVPRLSLKAIQDLQMEMLTADWKNDIPDGCLKKDFLNALNSASECTDSVADSMAQACAQAKSTAVEAAVNYQPITGLGRALKGMVFSSGAPADGNDASLKSSSPSGSIVGMLAGYDPKTPIGQKLKAALVSDGKDAAAAGSADIPEPSGEGYPTVPGTHKSIREPPGQVALYAPGELLHVVRLPGGGCSVVQGAPGVRFQRICLTKTMVSDHLLDSYLDALDQAVTAMQ</sequence>
<reference evidence="2" key="1">
    <citation type="submission" date="2021-01" db="EMBL/GenBank/DDBJ databases">
        <authorList>
            <person name="Corre E."/>
            <person name="Pelletier E."/>
            <person name="Niang G."/>
            <person name="Scheremetjew M."/>
            <person name="Finn R."/>
            <person name="Kale V."/>
            <person name="Holt S."/>
            <person name="Cochrane G."/>
            <person name="Meng A."/>
            <person name="Brown T."/>
            <person name="Cohen L."/>
        </authorList>
    </citation>
    <scope>NUCLEOTIDE SEQUENCE</scope>
    <source>
        <strain evidence="2">CCMP722</strain>
    </source>
</reference>
<dbReference type="PANTHER" id="PTHR47418">
    <property type="entry name" value="ALPHA/BETA-HYDROLASES SUPERFAMILY PROTEIN"/>
    <property type="match status" value="1"/>
</dbReference>
<dbReference type="Gene3D" id="3.40.50.1820">
    <property type="entry name" value="alpha/beta hydrolase"/>
    <property type="match status" value="1"/>
</dbReference>
<dbReference type="InterPro" id="IPR029058">
    <property type="entry name" value="AB_hydrolase_fold"/>
</dbReference>
<dbReference type="Pfam" id="PF01764">
    <property type="entry name" value="Lipase_3"/>
    <property type="match status" value="1"/>
</dbReference>
<name>A0A7S0WPS1_9CHLO</name>
<accession>A0A7S0WPS1</accession>
<feature type="domain" description="Fungal lipase-type" evidence="1">
    <location>
        <begin position="137"/>
        <end position="266"/>
    </location>
</feature>
<proteinExistence type="predicted"/>
<evidence type="ECO:0000259" key="1">
    <source>
        <dbReference type="Pfam" id="PF01764"/>
    </source>
</evidence>
<dbReference type="GO" id="GO:0006629">
    <property type="term" value="P:lipid metabolic process"/>
    <property type="evidence" value="ECO:0007669"/>
    <property type="project" value="InterPro"/>
</dbReference>
<gene>
    <name evidence="2" type="ORF">POBO1169_LOCUS13499</name>
</gene>
<dbReference type="CDD" id="cd00519">
    <property type="entry name" value="Lipase_3"/>
    <property type="match status" value="1"/>
</dbReference>
<dbReference type="InterPro" id="IPR002921">
    <property type="entry name" value="Fungal_lipase-type"/>
</dbReference>
<protein>
    <recommendedName>
        <fullName evidence="1">Fungal lipase-type domain-containing protein</fullName>
    </recommendedName>
</protein>
<dbReference type="AlphaFoldDB" id="A0A7S0WPS1"/>
<dbReference type="EMBL" id="HBFA01026540">
    <property type="protein sequence ID" value="CAD8677174.1"/>
    <property type="molecule type" value="Transcribed_RNA"/>
</dbReference>
<evidence type="ECO:0000313" key="2">
    <source>
        <dbReference type="EMBL" id="CAD8677174.1"/>
    </source>
</evidence>
<organism evidence="2">
    <name type="scientific">Pyramimonas obovata</name>
    <dbReference type="NCBI Taxonomy" id="1411642"/>
    <lineage>
        <taxon>Eukaryota</taxon>
        <taxon>Viridiplantae</taxon>
        <taxon>Chlorophyta</taxon>
        <taxon>Pyramimonadophyceae</taxon>
        <taxon>Pyramimonadales</taxon>
        <taxon>Pyramimonadaceae</taxon>
        <taxon>Pyramimonas</taxon>
        <taxon>Pyramimonas incertae sedis</taxon>
    </lineage>
</organism>